<dbReference type="GO" id="GO:0003700">
    <property type="term" value="F:DNA-binding transcription factor activity"/>
    <property type="evidence" value="ECO:0007669"/>
    <property type="project" value="InterPro"/>
</dbReference>
<evidence type="ECO:0000259" key="5">
    <source>
        <dbReference type="PROSITE" id="PS01124"/>
    </source>
</evidence>
<evidence type="ECO:0000256" key="4">
    <source>
        <dbReference type="SAM" id="MobiDB-lite"/>
    </source>
</evidence>
<dbReference type="PANTHER" id="PTHR43280:SF28">
    <property type="entry name" value="HTH-TYPE TRANSCRIPTIONAL ACTIVATOR RHAS"/>
    <property type="match status" value="1"/>
</dbReference>
<dbReference type="InterPro" id="IPR018062">
    <property type="entry name" value="HTH_AraC-typ_CS"/>
</dbReference>
<dbReference type="PROSITE" id="PS01124">
    <property type="entry name" value="HTH_ARAC_FAMILY_2"/>
    <property type="match status" value="1"/>
</dbReference>
<dbReference type="PROSITE" id="PS00041">
    <property type="entry name" value="HTH_ARAC_FAMILY_1"/>
    <property type="match status" value="1"/>
</dbReference>
<keyword evidence="2" id="KW-0238">DNA-binding</keyword>
<keyword evidence="1" id="KW-0805">Transcription regulation</keyword>
<dbReference type="STRING" id="873513.HMPREF6485_2187"/>
<name>E6K9A1_9BACT</name>
<sequence>MKRVVSFIESHLSDPEANIGDMAEATATSRSGLNRKMKQLLGITPAEFLREARIKHACRLLAETDNSISEVAYSCGFNDPKYFGKIFRSSVGQSPSDYRAERTAPTDERL</sequence>
<dbReference type="InterPro" id="IPR018060">
    <property type="entry name" value="HTH_AraC"/>
</dbReference>
<dbReference type="EMBL" id="AEPD01000033">
    <property type="protein sequence ID" value="EFU29909.1"/>
    <property type="molecule type" value="Genomic_DNA"/>
</dbReference>
<feature type="domain" description="HTH araC/xylS-type" evidence="5">
    <location>
        <begin position="2"/>
        <end position="101"/>
    </location>
</feature>
<organism evidence="6 7">
    <name type="scientific">Segatella buccae ATCC 33574</name>
    <dbReference type="NCBI Taxonomy" id="873513"/>
    <lineage>
        <taxon>Bacteria</taxon>
        <taxon>Pseudomonadati</taxon>
        <taxon>Bacteroidota</taxon>
        <taxon>Bacteroidia</taxon>
        <taxon>Bacteroidales</taxon>
        <taxon>Prevotellaceae</taxon>
        <taxon>Segatella</taxon>
    </lineage>
</organism>
<dbReference type="PANTHER" id="PTHR43280">
    <property type="entry name" value="ARAC-FAMILY TRANSCRIPTIONAL REGULATOR"/>
    <property type="match status" value="1"/>
</dbReference>
<reference evidence="6 7" key="1">
    <citation type="submission" date="2010-10" db="EMBL/GenBank/DDBJ databases">
        <authorList>
            <person name="Muzny D."/>
            <person name="Qin X."/>
            <person name="Deng J."/>
            <person name="Jiang H."/>
            <person name="Liu Y."/>
            <person name="Qu J."/>
            <person name="Song X.-Z."/>
            <person name="Zhang L."/>
            <person name="Thornton R."/>
            <person name="Coyle M."/>
            <person name="Francisco L."/>
            <person name="Jackson L."/>
            <person name="Javaid M."/>
            <person name="Korchina V."/>
            <person name="Kovar C."/>
            <person name="Mata R."/>
            <person name="Mathew T."/>
            <person name="Ngo R."/>
            <person name="Nguyen L."/>
            <person name="Nguyen N."/>
            <person name="Okwuonu G."/>
            <person name="Ongeri F."/>
            <person name="Pham C."/>
            <person name="Simmons D."/>
            <person name="Wilczek-Boney K."/>
            <person name="Hale W."/>
            <person name="Jakkamsetti A."/>
            <person name="Pham P."/>
            <person name="Ruth R."/>
            <person name="San Lucas F."/>
            <person name="Warren J."/>
            <person name="Zhang J."/>
            <person name="Zhao Z."/>
            <person name="Zhou C."/>
            <person name="Zhu D."/>
            <person name="Lee S."/>
            <person name="Bess C."/>
            <person name="Blankenburg K."/>
            <person name="Forbes L."/>
            <person name="Fu Q."/>
            <person name="Gubbala S."/>
            <person name="Hirani K."/>
            <person name="Jayaseelan J.C."/>
            <person name="Lara F."/>
            <person name="Munidasa M."/>
            <person name="Palculict T."/>
            <person name="Patil S."/>
            <person name="Pu L.-L."/>
            <person name="Saada N."/>
            <person name="Tang L."/>
            <person name="Weissenberger G."/>
            <person name="Zhu Y."/>
            <person name="Hemphill L."/>
            <person name="Shang Y."/>
            <person name="Youmans B."/>
            <person name="Ayvaz T."/>
            <person name="Ross M."/>
            <person name="Santibanez J."/>
            <person name="Aqrawi P."/>
            <person name="Gross S."/>
            <person name="Joshi V."/>
            <person name="Fowler G."/>
            <person name="Nazareth L."/>
            <person name="Reid J."/>
            <person name="Worley K."/>
            <person name="Petrosino J."/>
            <person name="Highlander S."/>
            <person name="Gibbs R."/>
        </authorList>
    </citation>
    <scope>NUCLEOTIDE SEQUENCE [LARGE SCALE GENOMIC DNA]</scope>
    <source>
        <strain evidence="6 7">ATCC 33574</strain>
    </source>
</reference>
<dbReference type="InterPro" id="IPR020449">
    <property type="entry name" value="Tscrpt_reg_AraC-type_HTH"/>
</dbReference>
<gene>
    <name evidence="6" type="primary">xynR</name>
    <name evidence="6" type="ORF">HMPREF6485_2187</name>
</gene>
<feature type="compositionally biased region" description="Basic and acidic residues" evidence="4">
    <location>
        <begin position="98"/>
        <end position="110"/>
    </location>
</feature>
<dbReference type="eggNOG" id="COG2207">
    <property type="taxonomic scope" value="Bacteria"/>
</dbReference>
<feature type="region of interest" description="Disordered" evidence="4">
    <location>
        <begin position="90"/>
        <end position="110"/>
    </location>
</feature>
<dbReference type="InterPro" id="IPR009057">
    <property type="entry name" value="Homeodomain-like_sf"/>
</dbReference>
<dbReference type="Pfam" id="PF12833">
    <property type="entry name" value="HTH_18"/>
    <property type="match status" value="1"/>
</dbReference>
<evidence type="ECO:0000256" key="2">
    <source>
        <dbReference type="ARBA" id="ARBA00023125"/>
    </source>
</evidence>
<accession>E6K9A1</accession>
<evidence type="ECO:0000256" key="3">
    <source>
        <dbReference type="ARBA" id="ARBA00023163"/>
    </source>
</evidence>
<dbReference type="Proteomes" id="UP000003112">
    <property type="component" value="Unassembled WGS sequence"/>
</dbReference>
<dbReference type="PRINTS" id="PR00032">
    <property type="entry name" value="HTHARAC"/>
</dbReference>
<dbReference type="HOGENOM" id="CLU_000445_81_14_10"/>
<dbReference type="SUPFAM" id="SSF46689">
    <property type="entry name" value="Homeodomain-like"/>
    <property type="match status" value="1"/>
</dbReference>
<evidence type="ECO:0000313" key="6">
    <source>
        <dbReference type="EMBL" id="EFU29909.1"/>
    </source>
</evidence>
<protein>
    <submittedName>
        <fullName evidence="6">Transcriptional regulator, AraC family</fullName>
    </submittedName>
</protein>
<keyword evidence="3" id="KW-0804">Transcription</keyword>
<evidence type="ECO:0000313" key="7">
    <source>
        <dbReference type="Proteomes" id="UP000003112"/>
    </source>
</evidence>
<comment type="caution">
    <text evidence="6">The sequence shown here is derived from an EMBL/GenBank/DDBJ whole genome shotgun (WGS) entry which is preliminary data.</text>
</comment>
<evidence type="ECO:0000256" key="1">
    <source>
        <dbReference type="ARBA" id="ARBA00023015"/>
    </source>
</evidence>
<dbReference type="SMART" id="SM00342">
    <property type="entry name" value="HTH_ARAC"/>
    <property type="match status" value="1"/>
</dbReference>
<dbReference type="GO" id="GO:0043565">
    <property type="term" value="F:sequence-specific DNA binding"/>
    <property type="evidence" value="ECO:0007669"/>
    <property type="project" value="InterPro"/>
</dbReference>
<proteinExistence type="predicted"/>
<keyword evidence="7" id="KW-1185">Reference proteome</keyword>
<dbReference type="AlphaFoldDB" id="E6K9A1"/>
<dbReference type="Gene3D" id="1.10.10.60">
    <property type="entry name" value="Homeodomain-like"/>
    <property type="match status" value="2"/>
</dbReference>